<dbReference type="RefSeq" id="WP_017469358.1">
    <property type="nucleotide sequence ID" value="NZ_BMEW01000001.1"/>
</dbReference>
<dbReference type="CDD" id="cd13603">
    <property type="entry name" value="PBP2_TRAP_Siap_TeaA_like"/>
    <property type="match status" value="1"/>
</dbReference>
<dbReference type="EMBL" id="CP014796">
    <property type="protein sequence ID" value="APX24136.1"/>
    <property type="molecule type" value="Genomic_DNA"/>
</dbReference>
<keyword evidence="3" id="KW-0813">Transport</keyword>
<reference evidence="7 8" key="1">
    <citation type="submission" date="2016-03" db="EMBL/GenBank/DDBJ databases">
        <title>Deep-sea bacteria in the southern Pacific.</title>
        <authorList>
            <person name="Tang K."/>
        </authorList>
    </citation>
    <scope>NUCLEOTIDE SEQUENCE [LARGE SCALE GENOMIC DNA]</scope>
    <source>
        <strain evidence="7 8">JLT2016</strain>
    </source>
</reference>
<evidence type="ECO:0000256" key="2">
    <source>
        <dbReference type="ARBA" id="ARBA00009023"/>
    </source>
</evidence>
<organism evidence="7 8">
    <name type="scientific">Salipiger profundus</name>
    <dbReference type="NCBI Taxonomy" id="1229727"/>
    <lineage>
        <taxon>Bacteria</taxon>
        <taxon>Pseudomonadati</taxon>
        <taxon>Pseudomonadota</taxon>
        <taxon>Alphaproteobacteria</taxon>
        <taxon>Rhodobacterales</taxon>
        <taxon>Roseobacteraceae</taxon>
        <taxon>Salipiger</taxon>
    </lineage>
</organism>
<sequence length="333" mass="37081" precursor="true">MNVKTVFGLATGLAMLLGSTAYAETTWKMATKMPVDSPEGQVFEKFAELTEEYTDGELKITVYPNEQLGKENAVLEQLQANIVQIYAEGYSYMKKWEPALDWTTPAFAFDDFDHWVRFMNSDLVKGWFDNAAEASGVRPLGDPTRVLRGPFRVTVSNVPLETAADYDGLKLRMHESKSAIETWDAIGAEVITLPWTEVYQSISKGIVQAVNSPIALVESMRFNEVAPYITRMDEYWQSVGFMVNEDALNALDEETRAGLLKAYDEAGAMSQDLMFSVADASIERMVEDGATYTVIDTAPLVDTMRAYYEEQAAEGNLPDGLLETIDETRAASQ</sequence>
<evidence type="ECO:0000313" key="7">
    <source>
        <dbReference type="EMBL" id="APX24136.1"/>
    </source>
</evidence>
<dbReference type="Pfam" id="PF03480">
    <property type="entry name" value="DctP"/>
    <property type="match status" value="1"/>
</dbReference>
<gene>
    <name evidence="7" type="ORF">Ga0080559_TMP3340</name>
</gene>
<dbReference type="Gene3D" id="3.40.190.170">
    <property type="entry name" value="Bacterial extracellular solute-binding protein, family 7"/>
    <property type="match status" value="1"/>
</dbReference>
<dbReference type="AlphaFoldDB" id="A0A1U7D7T9"/>
<evidence type="ECO:0000256" key="1">
    <source>
        <dbReference type="ARBA" id="ARBA00004418"/>
    </source>
</evidence>
<dbReference type="PANTHER" id="PTHR33376:SF7">
    <property type="entry name" value="C4-DICARBOXYLATE-BINDING PROTEIN DCTB"/>
    <property type="match status" value="1"/>
</dbReference>
<evidence type="ECO:0000256" key="3">
    <source>
        <dbReference type="ARBA" id="ARBA00022448"/>
    </source>
</evidence>
<proteinExistence type="inferred from homology"/>
<keyword evidence="8" id="KW-1185">Reference proteome</keyword>
<evidence type="ECO:0000313" key="8">
    <source>
        <dbReference type="Proteomes" id="UP000186559"/>
    </source>
</evidence>
<evidence type="ECO:0000256" key="5">
    <source>
        <dbReference type="ARBA" id="ARBA00022764"/>
    </source>
</evidence>
<dbReference type="InterPro" id="IPR038404">
    <property type="entry name" value="TRAP_DctP_sf"/>
</dbReference>
<feature type="chain" id="PRO_5010579550" evidence="6">
    <location>
        <begin position="24"/>
        <end position="333"/>
    </location>
</feature>
<dbReference type="InterPro" id="IPR018389">
    <property type="entry name" value="DctP_fam"/>
</dbReference>
<evidence type="ECO:0000256" key="6">
    <source>
        <dbReference type="SAM" id="SignalP"/>
    </source>
</evidence>
<protein>
    <submittedName>
        <fullName evidence="7">TRAP-type C4-dicarboxylate transport system, periplasmic component</fullName>
    </submittedName>
</protein>
<dbReference type="KEGG" id="tpro:Ga0080559_TMP3340"/>
<comment type="similarity">
    <text evidence="2">Belongs to the bacterial solute-binding protein 7 family.</text>
</comment>
<dbReference type="Proteomes" id="UP000186559">
    <property type="component" value="Chromosome"/>
</dbReference>
<evidence type="ECO:0000256" key="4">
    <source>
        <dbReference type="ARBA" id="ARBA00022729"/>
    </source>
</evidence>
<feature type="signal peptide" evidence="6">
    <location>
        <begin position="1"/>
        <end position="23"/>
    </location>
</feature>
<dbReference type="STRING" id="1229727.Ga0080559_TMP3340"/>
<dbReference type="GO" id="GO:0055085">
    <property type="term" value="P:transmembrane transport"/>
    <property type="evidence" value="ECO:0007669"/>
    <property type="project" value="InterPro"/>
</dbReference>
<keyword evidence="4 6" id="KW-0732">Signal</keyword>
<comment type="subcellular location">
    <subcellularLocation>
        <location evidence="1">Periplasm</location>
    </subcellularLocation>
</comment>
<name>A0A1U7D7T9_9RHOB</name>
<keyword evidence="5" id="KW-0574">Periplasm</keyword>
<dbReference type="OrthoDB" id="8673861at2"/>
<dbReference type="NCBIfam" id="NF037995">
    <property type="entry name" value="TRAP_S1"/>
    <property type="match status" value="1"/>
</dbReference>
<accession>A0A1U7D7T9</accession>
<dbReference type="PANTHER" id="PTHR33376">
    <property type="match status" value="1"/>
</dbReference>
<dbReference type="GO" id="GO:0042597">
    <property type="term" value="C:periplasmic space"/>
    <property type="evidence" value="ECO:0007669"/>
    <property type="project" value="UniProtKB-SubCell"/>
</dbReference>